<reference evidence="7 8" key="1">
    <citation type="submission" date="2018-01" db="EMBL/GenBank/DDBJ databases">
        <title>The complete genome sequence of Chromatium okenii LaCa, a purple sulfur bacterium with a turbulent life.</title>
        <authorList>
            <person name="Luedin S.M."/>
            <person name="Liechti N."/>
            <person name="Storelli N."/>
            <person name="Danza F."/>
            <person name="Wittwer M."/>
            <person name="Pothier J.F."/>
            <person name="Tonolla M.A."/>
        </authorList>
    </citation>
    <scope>NUCLEOTIDE SEQUENCE [LARGE SCALE GENOMIC DNA]</scope>
    <source>
        <strain evidence="7 8">LaCa</strain>
    </source>
</reference>
<feature type="signal peptide" evidence="4">
    <location>
        <begin position="1"/>
        <end position="19"/>
    </location>
</feature>
<evidence type="ECO:0000313" key="7">
    <source>
        <dbReference type="EMBL" id="PQJ97263.1"/>
    </source>
</evidence>
<dbReference type="GO" id="GO:0016787">
    <property type="term" value="F:hydrolase activity"/>
    <property type="evidence" value="ECO:0007669"/>
    <property type="project" value="UniProtKB-KW"/>
</dbReference>
<dbReference type="PANTHER" id="PTHR12302">
    <property type="entry name" value="EBNA2 BINDING PROTEIN P100"/>
    <property type="match status" value="1"/>
</dbReference>
<accession>A0A2S7XUS3</accession>
<dbReference type="InterPro" id="IPR002071">
    <property type="entry name" value="Thermonucl_AS"/>
</dbReference>
<dbReference type="AlphaFoldDB" id="A0A2S7XUS3"/>
<evidence type="ECO:0000256" key="3">
    <source>
        <dbReference type="ARBA" id="ARBA00022801"/>
    </source>
</evidence>
<evidence type="ECO:0000313" key="6">
    <source>
        <dbReference type="EMBL" id="PQJ95899.1"/>
    </source>
</evidence>
<dbReference type="Pfam" id="PF00565">
    <property type="entry name" value="SNase"/>
    <property type="match status" value="1"/>
</dbReference>
<dbReference type="EMBL" id="PPGH01000016">
    <property type="protein sequence ID" value="PQJ97263.1"/>
    <property type="molecule type" value="Genomic_DNA"/>
</dbReference>
<dbReference type="GO" id="GO:0004519">
    <property type="term" value="F:endonuclease activity"/>
    <property type="evidence" value="ECO:0007669"/>
    <property type="project" value="UniProtKB-KW"/>
</dbReference>
<dbReference type="PROSITE" id="PS01284">
    <property type="entry name" value="TNASE_2"/>
    <property type="match status" value="1"/>
</dbReference>
<evidence type="ECO:0000313" key="8">
    <source>
        <dbReference type="Proteomes" id="UP000239936"/>
    </source>
</evidence>
<dbReference type="Gene3D" id="2.40.50.90">
    <property type="match status" value="1"/>
</dbReference>
<dbReference type="InterPro" id="IPR035437">
    <property type="entry name" value="SNase_OB-fold_sf"/>
</dbReference>
<keyword evidence="4" id="KW-0732">Signal</keyword>
<comment type="caution">
    <text evidence="7">The sequence shown here is derived from an EMBL/GenBank/DDBJ whole genome shotgun (WGS) entry which is preliminary data.</text>
</comment>
<dbReference type="SUPFAM" id="SSF50199">
    <property type="entry name" value="Staphylococcal nuclease"/>
    <property type="match status" value="1"/>
</dbReference>
<evidence type="ECO:0000256" key="1">
    <source>
        <dbReference type="ARBA" id="ARBA00022722"/>
    </source>
</evidence>
<dbReference type="InterPro" id="IPR016071">
    <property type="entry name" value="Staphylococal_nuclease_OB-fold"/>
</dbReference>
<proteinExistence type="predicted"/>
<organism evidence="7 8">
    <name type="scientific">Chromatium okenii</name>
    <dbReference type="NCBI Taxonomy" id="61644"/>
    <lineage>
        <taxon>Bacteria</taxon>
        <taxon>Pseudomonadati</taxon>
        <taxon>Pseudomonadota</taxon>
        <taxon>Gammaproteobacteria</taxon>
        <taxon>Chromatiales</taxon>
        <taxon>Chromatiaceae</taxon>
        <taxon>Chromatium</taxon>
    </lineage>
</organism>
<feature type="domain" description="TNase-like" evidence="5">
    <location>
        <begin position="27"/>
        <end position="150"/>
    </location>
</feature>
<gene>
    <name evidence="7" type="ORF">CXB77_02955</name>
    <name evidence="6" type="ORF">CXB77_08425</name>
</gene>
<keyword evidence="8" id="KW-1185">Reference proteome</keyword>
<evidence type="ECO:0000256" key="4">
    <source>
        <dbReference type="SAM" id="SignalP"/>
    </source>
</evidence>
<dbReference type="PROSITE" id="PS50830">
    <property type="entry name" value="TNASE_3"/>
    <property type="match status" value="1"/>
</dbReference>
<dbReference type="GO" id="GO:0003676">
    <property type="term" value="F:nucleic acid binding"/>
    <property type="evidence" value="ECO:0007669"/>
    <property type="project" value="InterPro"/>
</dbReference>
<dbReference type="Proteomes" id="UP000239936">
    <property type="component" value="Unassembled WGS sequence"/>
</dbReference>
<evidence type="ECO:0000259" key="5">
    <source>
        <dbReference type="PROSITE" id="PS50830"/>
    </source>
</evidence>
<protein>
    <submittedName>
        <fullName evidence="7">Nuclease</fullName>
    </submittedName>
</protein>
<evidence type="ECO:0000256" key="2">
    <source>
        <dbReference type="ARBA" id="ARBA00022759"/>
    </source>
</evidence>
<dbReference type="SMART" id="SM00318">
    <property type="entry name" value="SNc"/>
    <property type="match status" value="1"/>
</dbReference>
<dbReference type="RefSeq" id="WP_105072729.1">
    <property type="nucleotide sequence ID" value="NZ_JAFLKP010000007.1"/>
</dbReference>
<keyword evidence="2" id="KW-0255">Endonuclease</keyword>
<dbReference type="PROSITE" id="PS01123">
    <property type="entry name" value="TNASE_1"/>
    <property type="match status" value="1"/>
</dbReference>
<keyword evidence="3" id="KW-0378">Hydrolase</keyword>
<dbReference type="OrthoDB" id="6867997at2"/>
<dbReference type="EMBL" id="PPGH01000035">
    <property type="protein sequence ID" value="PQJ95899.1"/>
    <property type="molecule type" value="Genomic_DNA"/>
</dbReference>
<sequence>MSRKTLLIFLSLFVCSTVAYWNNSASQRQRCQLEKVVDGDTLRVNCRGKSISVRLHCIDAPEKSQTPWGARSTAALRRLAPSQLELDITDTDRYGRTVADVYMGGADHRMLNLEQVRSGNAAVYARYCDDDRFVRAEREAKLARRGIWSRAGDQQTPWSYRHQR</sequence>
<feature type="chain" id="PRO_5033322991" evidence="4">
    <location>
        <begin position="20"/>
        <end position="164"/>
    </location>
</feature>
<name>A0A2S7XUS3_9GAMM</name>
<keyword evidence="1" id="KW-0540">Nuclease</keyword>
<dbReference type="PANTHER" id="PTHR12302:SF3">
    <property type="entry name" value="SERINE_THREONINE-PROTEIN KINASE 31"/>
    <property type="match status" value="1"/>
</dbReference>